<evidence type="ECO:0000313" key="4">
    <source>
        <dbReference type="Proteomes" id="UP000192257"/>
    </source>
</evidence>
<organism evidence="3 4">
    <name type="scientific">Trypanosoma theileri</name>
    <dbReference type="NCBI Taxonomy" id="67003"/>
    <lineage>
        <taxon>Eukaryota</taxon>
        <taxon>Discoba</taxon>
        <taxon>Euglenozoa</taxon>
        <taxon>Kinetoplastea</taxon>
        <taxon>Metakinetoplastina</taxon>
        <taxon>Trypanosomatida</taxon>
        <taxon>Trypanosomatidae</taxon>
        <taxon>Trypanosoma</taxon>
    </lineage>
</organism>
<proteinExistence type="predicted"/>
<dbReference type="VEuPathDB" id="TriTrypDB:TM35_002691010"/>
<feature type="compositionally biased region" description="Polar residues" evidence="1">
    <location>
        <begin position="22"/>
        <end position="63"/>
    </location>
</feature>
<dbReference type="GeneID" id="39991845"/>
<keyword evidence="2" id="KW-0812">Transmembrane</keyword>
<sequence>SDAREEKSEQKRPRDNADNVATAPSTSNPNSDDNTIQSTNTVDAANEPSTHTANNSALNGINLNEGQIKEETLNHTNIMNVMGPDSSIMVSYMVPLALLVGVVGFVVVP</sequence>
<feature type="transmembrane region" description="Helical" evidence="2">
    <location>
        <begin position="89"/>
        <end position="108"/>
    </location>
</feature>
<comment type="caution">
    <text evidence="3">The sequence shown here is derived from an EMBL/GenBank/DDBJ whole genome shotgun (WGS) entry which is preliminary data.</text>
</comment>
<gene>
    <name evidence="3" type="ORF">TM35_002691010</name>
</gene>
<feature type="compositionally biased region" description="Basic and acidic residues" evidence="1">
    <location>
        <begin position="1"/>
        <end position="17"/>
    </location>
</feature>
<keyword evidence="4" id="KW-1185">Reference proteome</keyword>
<evidence type="ECO:0000313" key="3">
    <source>
        <dbReference type="EMBL" id="ORC77400.1"/>
    </source>
</evidence>
<feature type="non-terminal residue" evidence="3">
    <location>
        <position position="1"/>
    </location>
</feature>
<feature type="region of interest" description="Disordered" evidence="1">
    <location>
        <begin position="1"/>
        <end position="63"/>
    </location>
</feature>
<dbReference type="RefSeq" id="XP_028876642.1">
    <property type="nucleotide sequence ID" value="XM_029032065.1"/>
</dbReference>
<name>A0A1X0ND02_9TRYP</name>
<evidence type="ECO:0000256" key="1">
    <source>
        <dbReference type="SAM" id="MobiDB-lite"/>
    </source>
</evidence>
<reference evidence="3 4" key="1">
    <citation type="submission" date="2017-03" db="EMBL/GenBank/DDBJ databases">
        <title>An alternative strategy for trypanosome survival in the mammalian bloodstream revealed through genome and transcriptome analysis of the ubiquitous bovine parasite Trypanosoma (Megatrypanum) theileri.</title>
        <authorList>
            <person name="Kelly S."/>
            <person name="Ivens A."/>
            <person name="Mott A."/>
            <person name="O'Neill E."/>
            <person name="Emms D."/>
            <person name="Macleod O."/>
            <person name="Voorheis P."/>
            <person name="Matthews J."/>
            <person name="Matthews K."/>
            <person name="Carrington M."/>
        </authorList>
    </citation>
    <scope>NUCLEOTIDE SEQUENCE [LARGE SCALE GENOMIC DNA]</scope>
    <source>
        <strain evidence="3">Edinburgh</strain>
    </source>
</reference>
<dbReference type="AlphaFoldDB" id="A0A1X0ND02"/>
<keyword evidence="2" id="KW-0472">Membrane</keyword>
<protein>
    <submittedName>
        <fullName evidence="3">Uncharacterized protein</fullName>
    </submittedName>
</protein>
<dbReference type="Proteomes" id="UP000192257">
    <property type="component" value="Unassembled WGS sequence"/>
</dbReference>
<dbReference type="EMBL" id="NBCO01000269">
    <property type="protein sequence ID" value="ORC77400.1"/>
    <property type="molecule type" value="Genomic_DNA"/>
</dbReference>
<accession>A0A1X0ND02</accession>
<keyword evidence="2" id="KW-1133">Transmembrane helix</keyword>
<evidence type="ECO:0000256" key="2">
    <source>
        <dbReference type="SAM" id="Phobius"/>
    </source>
</evidence>